<feature type="binding site" evidence="12">
    <location>
        <position position="175"/>
    </location>
    <ligand>
        <name>Fe cation</name>
        <dbReference type="ChEBI" id="CHEBI:24875"/>
        <label>2</label>
    </ligand>
</feature>
<evidence type="ECO:0000256" key="14">
    <source>
        <dbReference type="SAM" id="Phobius"/>
    </source>
</evidence>
<dbReference type="EMBL" id="PJQM01001801">
    <property type="protein sequence ID" value="RCI00782.1"/>
    <property type="molecule type" value="Genomic_DNA"/>
</dbReference>
<name>A0A367KG13_RHIST</name>
<keyword evidence="5 13" id="KW-0812">Transmembrane</keyword>
<gene>
    <name evidence="15" type="primary">AOX2_1</name>
    <name evidence="15" type="ORF">CU098_004731</name>
</gene>
<protein>
    <recommendedName>
        <fullName evidence="13">Alternative oxidase</fullName>
        <ecNumber evidence="13">1.-.-.-</ecNumber>
    </recommendedName>
</protein>
<evidence type="ECO:0000256" key="11">
    <source>
        <dbReference type="ARBA" id="ARBA00023136"/>
    </source>
</evidence>
<reference evidence="15 16" key="1">
    <citation type="journal article" date="2018" name="G3 (Bethesda)">
        <title>Phylogenetic and Phylogenomic Definition of Rhizopus Species.</title>
        <authorList>
            <person name="Gryganskyi A.P."/>
            <person name="Golan J."/>
            <person name="Dolatabadi S."/>
            <person name="Mondo S."/>
            <person name="Robb S."/>
            <person name="Idnurm A."/>
            <person name="Muszewska A."/>
            <person name="Steczkiewicz K."/>
            <person name="Masonjones S."/>
            <person name="Liao H.L."/>
            <person name="Gajdeczka M.T."/>
            <person name="Anike F."/>
            <person name="Vuek A."/>
            <person name="Anishchenko I.M."/>
            <person name="Voigt K."/>
            <person name="de Hoog G.S."/>
            <person name="Smith M.E."/>
            <person name="Heitman J."/>
            <person name="Vilgalys R."/>
            <person name="Stajich J.E."/>
        </authorList>
    </citation>
    <scope>NUCLEOTIDE SEQUENCE [LARGE SCALE GENOMIC DNA]</scope>
    <source>
        <strain evidence="15 16">LSU 92-RS-03</strain>
    </source>
</reference>
<dbReference type="CDD" id="cd01053">
    <property type="entry name" value="AOX"/>
    <property type="match status" value="1"/>
</dbReference>
<keyword evidence="7 13" id="KW-0249">Electron transport</keyword>
<comment type="cofactor">
    <cofactor evidence="12 13">
        <name>Fe cation</name>
        <dbReference type="ChEBI" id="CHEBI:24875"/>
    </cofactor>
    <text evidence="12 13">Binds 2 iron ions per subunit.</text>
</comment>
<evidence type="ECO:0000256" key="4">
    <source>
        <dbReference type="ARBA" id="ARBA00022660"/>
    </source>
</evidence>
<keyword evidence="16" id="KW-1185">Reference proteome</keyword>
<feature type="binding site" evidence="12">
    <location>
        <position position="277"/>
    </location>
    <ligand>
        <name>Fe cation</name>
        <dbReference type="ChEBI" id="CHEBI:24875"/>
        <label>2</label>
    </ligand>
</feature>
<evidence type="ECO:0000256" key="2">
    <source>
        <dbReference type="ARBA" id="ARBA00008388"/>
    </source>
</evidence>
<evidence type="ECO:0000256" key="1">
    <source>
        <dbReference type="ARBA" id="ARBA00004370"/>
    </source>
</evidence>
<accession>A0A367KG13</accession>
<evidence type="ECO:0000256" key="8">
    <source>
        <dbReference type="ARBA" id="ARBA00022989"/>
    </source>
</evidence>
<dbReference type="Pfam" id="PF01786">
    <property type="entry name" value="AOX"/>
    <property type="match status" value="1"/>
</dbReference>
<dbReference type="GO" id="GO:0016020">
    <property type="term" value="C:membrane"/>
    <property type="evidence" value="ECO:0007669"/>
    <property type="project" value="UniProtKB-SubCell"/>
</dbReference>
<feature type="binding site" evidence="12">
    <location>
        <position position="175"/>
    </location>
    <ligand>
        <name>Fe cation</name>
        <dbReference type="ChEBI" id="CHEBI:24875"/>
        <label>1</label>
    </ligand>
</feature>
<evidence type="ECO:0000256" key="5">
    <source>
        <dbReference type="ARBA" id="ARBA00022692"/>
    </source>
</evidence>
<evidence type="ECO:0000313" key="15">
    <source>
        <dbReference type="EMBL" id="RCI00782.1"/>
    </source>
</evidence>
<keyword evidence="10 12" id="KW-0408">Iron</keyword>
<dbReference type="PANTHER" id="PTHR31803:SF3">
    <property type="entry name" value="ALTERNATIVE OXIDASE"/>
    <property type="match status" value="1"/>
</dbReference>
<keyword evidence="3" id="KW-0813">Transport</keyword>
<keyword evidence="11 13" id="KW-0472">Membrane</keyword>
<dbReference type="Proteomes" id="UP000253551">
    <property type="component" value="Unassembled WGS sequence"/>
</dbReference>
<dbReference type="GO" id="GO:0046872">
    <property type="term" value="F:metal ion binding"/>
    <property type="evidence" value="ECO:0007669"/>
    <property type="project" value="UniProtKB-UniRule"/>
</dbReference>
<dbReference type="InterPro" id="IPR038659">
    <property type="entry name" value="AOX_sf"/>
</dbReference>
<feature type="transmembrane region" description="Helical" evidence="14">
    <location>
        <begin position="129"/>
        <end position="149"/>
    </location>
</feature>
<evidence type="ECO:0000256" key="12">
    <source>
        <dbReference type="PIRSR" id="PIRSR005229-1"/>
    </source>
</evidence>
<evidence type="ECO:0000313" key="16">
    <source>
        <dbReference type="Proteomes" id="UP000253551"/>
    </source>
</evidence>
<dbReference type="Gene3D" id="1.20.1260.140">
    <property type="entry name" value="Alternative oxidase"/>
    <property type="match status" value="1"/>
</dbReference>
<dbReference type="GO" id="GO:0009916">
    <property type="term" value="F:alternative oxidase activity"/>
    <property type="evidence" value="ECO:0007669"/>
    <property type="project" value="UniProtKB-UniRule"/>
</dbReference>
<feature type="transmembrane region" description="Helical" evidence="14">
    <location>
        <begin position="194"/>
        <end position="213"/>
    </location>
</feature>
<keyword evidence="4 13" id="KW-0679">Respiratory chain</keyword>
<evidence type="ECO:0000256" key="13">
    <source>
        <dbReference type="RuleBase" id="RU003779"/>
    </source>
</evidence>
<organism evidence="15 16">
    <name type="scientific">Rhizopus stolonifer</name>
    <name type="common">Rhizopus nigricans</name>
    <dbReference type="NCBI Taxonomy" id="4846"/>
    <lineage>
        <taxon>Eukaryota</taxon>
        <taxon>Fungi</taxon>
        <taxon>Fungi incertae sedis</taxon>
        <taxon>Mucoromycota</taxon>
        <taxon>Mucoromycotina</taxon>
        <taxon>Mucoromycetes</taxon>
        <taxon>Mucorales</taxon>
        <taxon>Mucorineae</taxon>
        <taxon>Rhizopodaceae</taxon>
        <taxon>Rhizopus</taxon>
    </lineage>
</organism>
<keyword evidence="6 12" id="KW-0479">Metal-binding</keyword>
<comment type="subcellular location">
    <subcellularLocation>
        <location evidence="1">Membrane</location>
    </subcellularLocation>
</comment>
<dbReference type="OrthoDB" id="16906at2759"/>
<proteinExistence type="inferred from homology"/>
<comment type="similarity">
    <text evidence="2 13">Belongs to the alternative oxidase family.</text>
</comment>
<feature type="binding site" evidence="12">
    <location>
        <position position="178"/>
    </location>
    <ligand>
        <name>Fe cation</name>
        <dbReference type="ChEBI" id="CHEBI:24875"/>
        <label>1</label>
    </ligand>
</feature>
<dbReference type="GO" id="GO:0010230">
    <property type="term" value="P:alternative respiration"/>
    <property type="evidence" value="ECO:0007669"/>
    <property type="project" value="TreeGrafter"/>
</dbReference>
<dbReference type="PANTHER" id="PTHR31803">
    <property type="entry name" value="ALTERNATIVE OXIDASE"/>
    <property type="match status" value="1"/>
</dbReference>
<evidence type="ECO:0000256" key="10">
    <source>
        <dbReference type="ARBA" id="ARBA00023004"/>
    </source>
</evidence>
<dbReference type="STRING" id="4846.A0A367KG13"/>
<feature type="binding site" evidence="12">
    <location>
        <position position="226"/>
    </location>
    <ligand>
        <name>Fe cation</name>
        <dbReference type="ChEBI" id="CHEBI:24875"/>
        <label>2</label>
    </ligand>
</feature>
<feature type="binding site" evidence="12">
    <location>
        <position position="277"/>
    </location>
    <ligand>
        <name>Fe cation</name>
        <dbReference type="ChEBI" id="CHEBI:24875"/>
        <label>1</label>
    </ligand>
</feature>
<dbReference type="InterPro" id="IPR002680">
    <property type="entry name" value="AOX"/>
</dbReference>
<dbReference type="EC" id="1.-.-.-" evidence="13"/>
<feature type="binding site" evidence="12">
    <location>
        <position position="136"/>
    </location>
    <ligand>
        <name>Fe cation</name>
        <dbReference type="ChEBI" id="CHEBI:24875"/>
        <label>1</label>
    </ligand>
</feature>
<evidence type="ECO:0000256" key="7">
    <source>
        <dbReference type="ARBA" id="ARBA00022982"/>
    </source>
</evidence>
<evidence type="ECO:0000256" key="6">
    <source>
        <dbReference type="ARBA" id="ARBA00022723"/>
    </source>
</evidence>
<sequence>MFTTSIALQSQTLLKTATPLVSRMVVPAAALTLSRRTFASCTTQRQQDKLSEFAHRMPRDIYREILEDRPTPMREEFLGSQKLTSELLEKIEYSPGKHFVPQTIGDRMALYTVKFLRTLPDTYFGKDHYMRAVMLETIAAVPGMVGAMLRHMKSLRTMKQDNGWISHLLHEAENERMHLMTWIKCLQPSLWNRLLVLGAQGVFFNAYFLLYLFSPKTAHRMCGYLEEEAVISYTHFLNDIDAGIIKNGPAPDVAIDYYNLHPNASIRDVVLAVRADEAVHRDANHFFSDRIAQQKEDILSEVKAQYEATKNQTHTGSMA</sequence>
<dbReference type="GO" id="GO:0005739">
    <property type="term" value="C:mitochondrion"/>
    <property type="evidence" value="ECO:0007669"/>
    <property type="project" value="TreeGrafter"/>
</dbReference>
<evidence type="ECO:0000256" key="3">
    <source>
        <dbReference type="ARBA" id="ARBA00022448"/>
    </source>
</evidence>
<evidence type="ECO:0000256" key="9">
    <source>
        <dbReference type="ARBA" id="ARBA00023002"/>
    </source>
</evidence>
<dbReference type="AlphaFoldDB" id="A0A367KG13"/>
<feature type="binding site" evidence="12">
    <location>
        <position position="280"/>
    </location>
    <ligand>
        <name>Fe cation</name>
        <dbReference type="ChEBI" id="CHEBI:24875"/>
        <label>2</label>
    </ligand>
</feature>
<comment type="caution">
    <text evidence="15">The sequence shown here is derived from an EMBL/GenBank/DDBJ whole genome shotgun (WGS) entry which is preliminary data.</text>
</comment>
<dbReference type="PIRSF" id="PIRSF005229">
    <property type="entry name" value="AOX"/>
    <property type="match status" value="1"/>
</dbReference>
<keyword evidence="8 14" id="KW-1133">Transmembrane helix</keyword>
<dbReference type="GO" id="GO:0098803">
    <property type="term" value="C:respiratory chain complex"/>
    <property type="evidence" value="ECO:0007669"/>
    <property type="project" value="UniProtKB-UniRule"/>
</dbReference>
<keyword evidence="9 13" id="KW-0560">Oxidoreductase</keyword>